<comment type="caution">
    <text evidence="3">The sequence shown here is derived from an EMBL/GenBank/DDBJ whole genome shotgun (WGS) entry which is preliminary data.</text>
</comment>
<dbReference type="InterPro" id="IPR021533">
    <property type="entry name" value="PepSY-like"/>
</dbReference>
<dbReference type="Gene3D" id="3.40.1420.30">
    <property type="match status" value="2"/>
</dbReference>
<feature type="domain" description="Putative beta-lactamase-inhibitor-like PepSY-like" evidence="2">
    <location>
        <begin position="125"/>
        <end position="186"/>
    </location>
</feature>
<feature type="domain" description="Putative beta-lactamase-inhibitor-like PepSY-like" evidence="2">
    <location>
        <begin position="55"/>
        <end position="116"/>
    </location>
</feature>
<feature type="signal peptide" evidence="1">
    <location>
        <begin position="1"/>
        <end position="22"/>
    </location>
</feature>
<protein>
    <submittedName>
        <fullName evidence="3">PepSY-like domain-containing protein</fullName>
    </submittedName>
</protein>
<dbReference type="Pfam" id="PF11396">
    <property type="entry name" value="PepSY_like"/>
    <property type="match status" value="2"/>
</dbReference>
<accession>A0ABT6YNZ1</accession>
<keyword evidence="4" id="KW-1185">Reference proteome</keyword>
<reference evidence="3 4" key="1">
    <citation type="submission" date="2023-05" db="EMBL/GenBank/DDBJ databases">
        <title>Novel species of genus Flectobacillus isolated from stream in China.</title>
        <authorList>
            <person name="Lu H."/>
        </authorList>
    </citation>
    <scope>NUCLEOTIDE SEQUENCE [LARGE SCALE GENOMIC DNA]</scope>
    <source>
        <strain evidence="3 4">DC10W</strain>
    </source>
</reference>
<dbReference type="SUPFAM" id="SSF160574">
    <property type="entry name" value="BT0923-like"/>
    <property type="match status" value="1"/>
</dbReference>
<dbReference type="RefSeq" id="WP_283370331.1">
    <property type="nucleotide sequence ID" value="NZ_JASHID010000008.1"/>
</dbReference>
<evidence type="ECO:0000259" key="2">
    <source>
        <dbReference type="Pfam" id="PF11396"/>
    </source>
</evidence>
<keyword evidence="1" id="KW-0732">Signal</keyword>
<evidence type="ECO:0000313" key="3">
    <source>
        <dbReference type="EMBL" id="MDI9865312.1"/>
    </source>
</evidence>
<dbReference type="EMBL" id="JASHID010000008">
    <property type="protein sequence ID" value="MDI9865312.1"/>
    <property type="molecule type" value="Genomic_DNA"/>
</dbReference>
<proteinExistence type="predicted"/>
<dbReference type="Proteomes" id="UP001236569">
    <property type="component" value="Unassembled WGS sequence"/>
</dbReference>
<sequence length="206" mass="21505">MKKQLLLLLMAVVGLYMVACQSQDGATPSSDGDLEAIQVSAARTAADSTTKTKCKGKLTPIDSTALPSKVISYINTNYAGAQVKFAATDSLGQYVVGISLNSTHTGLLFDASGNFIQIIEKYGKKAKLTAVDITTLPASVASYVTTNYAGYTIKKAGSNTDGNLFVGIANDTTRVVLIFDSAGNFVKVADIPPMNGGRGKGKGRGH</sequence>
<organism evidence="3 4">
    <name type="scientific">Flectobacillus longus</name>
    <dbReference type="NCBI Taxonomy" id="2984207"/>
    <lineage>
        <taxon>Bacteria</taxon>
        <taxon>Pseudomonadati</taxon>
        <taxon>Bacteroidota</taxon>
        <taxon>Cytophagia</taxon>
        <taxon>Cytophagales</taxon>
        <taxon>Flectobacillaceae</taxon>
        <taxon>Flectobacillus</taxon>
    </lineage>
</organism>
<evidence type="ECO:0000313" key="4">
    <source>
        <dbReference type="Proteomes" id="UP001236569"/>
    </source>
</evidence>
<evidence type="ECO:0000256" key="1">
    <source>
        <dbReference type="SAM" id="SignalP"/>
    </source>
</evidence>
<gene>
    <name evidence="3" type="ORF">QM480_13310</name>
</gene>
<name>A0ABT6YNZ1_9BACT</name>
<feature type="chain" id="PRO_5046076559" evidence="1">
    <location>
        <begin position="23"/>
        <end position="206"/>
    </location>
</feature>